<dbReference type="OrthoDB" id="5317428at2"/>
<name>A0A4P7UMX6_DESDE</name>
<keyword evidence="4" id="KW-0804">Transcription</keyword>
<evidence type="ECO:0000256" key="1">
    <source>
        <dbReference type="ARBA" id="ARBA00009437"/>
    </source>
</evidence>
<dbReference type="InterPro" id="IPR036388">
    <property type="entry name" value="WH-like_DNA-bd_sf"/>
</dbReference>
<accession>A0A4P7UMX6</accession>
<comment type="similarity">
    <text evidence="1">Belongs to the LysR transcriptional regulatory family.</text>
</comment>
<feature type="domain" description="HTH lysR-type" evidence="5">
    <location>
        <begin position="1"/>
        <end position="58"/>
    </location>
</feature>
<keyword evidence="3" id="KW-0238">DNA-binding</keyword>
<dbReference type="InterPro" id="IPR005119">
    <property type="entry name" value="LysR_subst-bd"/>
</dbReference>
<keyword evidence="2" id="KW-0805">Transcription regulation</keyword>
<dbReference type="Pfam" id="PF03466">
    <property type="entry name" value="LysR_substrate"/>
    <property type="match status" value="1"/>
</dbReference>
<gene>
    <name evidence="6" type="ORF">DDIC_10150</name>
</gene>
<dbReference type="Gene3D" id="1.10.10.10">
    <property type="entry name" value="Winged helix-like DNA-binding domain superfamily/Winged helix DNA-binding domain"/>
    <property type="match status" value="1"/>
</dbReference>
<proteinExistence type="inferred from homology"/>
<dbReference type="EMBL" id="CP036295">
    <property type="protein sequence ID" value="QCC86224.1"/>
    <property type="molecule type" value="Genomic_DNA"/>
</dbReference>
<evidence type="ECO:0000256" key="2">
    <source>
        <dbReference type="ARBA" id="ARBA00023015"/>
    </source>
</evidence>
<dbReference type="FunFam" id="1.10.10.10:FF:000001">
    <property type="entry name" value="LysR family transcriptional regulator"/>
    <property type="match status" value="1"/>
</dbReference>
<dbReference type="SUPFAM" id="SSF53850">
    <property type="entry name" value="Periplasmic binding protein-like II"/>
    <property type="match status" value="1"/>
</dbReference>
<evidence type="ECO:0000313" key="6">
    <source>
        <dbReference type="EMBL" id="QCC86224.1"/>
    </source>
</evidence>
<sequence>MEVSDLRTFMAVMEKGSISHAAKSLNRVPSGVTARIMQMEEDLGVQLFLREKKRLLPTARGQTLYAYARRIIVLMDEAELCVKGMEPGGRLRIGALESAAAARLPEVLARLHAEYPNIELELVIGTSRSLYDDILENKLDAVFVVDAPVDDRLERVAAFEERLVLIATNGHPPIHTPDDIGRKAVLAFQGGCAYRNRVINWFRAYGWEPQHIVELASYHAIVGGVIAGMGVGVVPASVLDLCRTDGMLSVHALEHPLGSAVTELVWRKGMASANVAAVRRCLASCEAPKGK</sequence>
<dbReference type="InterPro" id="IPR036390">
    <property type="entry name" value="WH_DNA-bd_sf"/>
</dbReference>
<protein>
    <submittedName>
        <fullName evidence="6">LysR family transcriptional regulator</fullName>
    </submittedName>
</protein>
<dbReference type="PANTHER" id="PTHR30126">
    <property type="entry name" value="HTH-TYPE TRANSCRIPTIONAL REGULATOR"/>
    <property type="match status" value="1"/>
</dbReference>
<dbReference type="PROSITE" id="PS50931">
    <property type="entry name" value="HTH_LYSR"/>
    <property type="match status" value="1"/>
</dbReference>
<evidence type="ECO:0000256" key="4">
    <source>
        <dbReference type="ARBA" id="ARBA00023163"/>
    </source>
</evidence>
<dbReference type="CDD" id="cd08442">
    <property type="entry name" value="PBP2_YofA_SoxR_like"/>
    <property type="match status" value="1"/>
</dbReference>
<dbReference type="GO" id="GO:0003700">
    <property type="term" value="F:DNA-binding transcription factor activity"/>
    <property type="evidence" value="ECO:0007669"/>
    <property type="project" value="InterPro"/>
</dbReference>
<dbReference type="SUPFAM" id="SSF46785">
    <property type="entry name" value="Winged helix' DNA-binding domain"/>
    <property type="match status" value="1"/>
</dbReference>
<dbReference type="PANTHER" id="PTHR30126:SF40">
    <property type="entry name" value="HTH-TYPE TRANSCRIPTIONAL REGULATOR GLTR"/>
    <property type="match status" value="1"/>
</dbReference>
<evidence type="ECO:0000259" key="5">
    <source>
        <dbReference type="PROSITE" id="PS50931"/>
    </source>
</evidence>
<organism evidence="6 7">
    <name type="scientific">Desulfovibrio desulfuricans</name>
    <dbReference type="NCBI Taxonomy" id="876"/>
    <lineage>
        <taxon>Bacteria</taxon>
        <taxon>Pseudomonadati</taxon>
        <taxon>Thermodesulfobacteriota</taxon>
        <taxon>Desulfovibrionia</taxon>
        <taxon>Desulfovibrionales</taxon>
        <taxon>Desulfovibrionaceae</taxon>
        <taxon>Desulfovibrio</taxon>
    </lineage>
</organism>
<dbReference type="InterPro" id="IPR000847">
    <property type="entry name" value="LysR_HTH_N"/>
</dbReference>
<reference evidence="6 7" key="1">
    <citation type="submission" date="2019-02" db="EMBL/GenBank/DDBJ databases">
        <title>Complete Genome Sequence of Desulfovibrio desulfuricans IC1, a Sulfonate Utilizing Anaerobe.</title>
        <authorList>
            <person name="Day L.A."/>
            <person name="De Leon K.B."/>
            <person name="Wall J.D."/>
        </authorList>
    </citation>
    <scope>NUCLEOTIDE SEQUENCE [LARGE SCALE GENOMIC DNA]</scope>
    <source>
        <strain evidence="6 7">IC1</strain>
    </source>
</reference>
<dbReference type="Gene3D" id="3.40.190.290">
    <property type="match status" value="1"/>
</dbReference>
<dbReference type="AlphaFoldDB" id="A0A4P7UMX6"/>
<dbReference type="GO" id="GO:0000976">
    <property type="term" value="F:transcription cis-regulatory region binding"/>
    <property type="evidence" value="ECO:0007669"/>
    <property type="project" value="TreeGrafter"/>
</dbReference>
<evidence type="ECO:0000313" key="7">
    <source>
        <dbReference type="Proteomes" id="UP000297065"/>
    </source>
</evidence>
<dbReference type="Proteomes" id="UP000297065">
    <property type="component" value="Chromosome"/>
</dbReference>
<dbReference type="RefSeq" id="WP_136400327.1">
    <property type="nucleotide sequence ID" value="NZ_CP036295.1"/>
</dbReference>
<evidence type="ECO:0000256" key="3">
    <source>
        <dbReference type="ARBA" id="ARBA00023125"/>
    </source>
</evidence>
<dbReference type="Pfam" id="PF00126">
    <property type="entry name" value="HTH_1"/>
    <property type="match status" value="1"/>
</dbReference>